<dbReference type="Proteomes" id="UP000550501">
    <property type="component" value="Unassembled WGS sequence"/>
</dbReference>
<feature type="signal peptide" evidence="1">
    <location>
        <begin position="1"/>
        <end position="27"/>
    </location>
</feature>
<evidence type="ECO:0000313" key="3">
    <source>
        <dbReference type="Proteomes" id="UP000550501"/>
    </source>
</evidence>
<dbReference type="RefSeq" id="WP_183468580.1">
    <property type="nucleotide sequence ID" value="NZ_JACHVU010000005.1"/>
</dbReference>
<dbReference type="AlphaFoldDB" id="A0A839Q696"/>
<proteinExistence type="predicted"/>
<reference evidence="2 3" key="1">
    <citation type="submission" date="2020-08" db="EMBL/GenBank/DDBJ databases">
        <title>The Agave Microbiome: Exploring the role of microbial communities in plant adaptations to desert environments.</title>
        <authorList>
            <person name="Partida-Martinez L.P."/>
        </authorList>
    </citation>
    <scope>NUCLEOTIDE SEQUENCE [LARGE SCALE GENOMIC DNA]</scope>
    <source>
        <strain evidence="2 3">AT2.18</strain>
    </source>
</reference>
<keyword evidence="3" id="KW-1185">Reference proteome</keyword>
<sequence length="97" mass="9743">MKNLTIATAAAATLAGAFVGLATPALAAPSVGDAQSTISQLEADGNRVVVNNPSGTPLSQATVVGVNPGGDIRSTIQGDDSSQQQTITGKVYYVDIR</sequence>
<name>A0A839Q696_MYCIR</name>
<accession>A0A839Q696</accession>
<comment type="caution">
    <text evidence="2">The sequence shown here is derived from an EMBL/GenBank/DDBJ whole genome shotgun (WGS) entry which is preliminary data.</text>
</comment>
<dbReference type="EMBL" id="JACHVU010000005">
    <property type="protein sequence ID" value="MBB2991177.1"/>
    <property type="molecule type" value="Genomic_DNA"/>
</dbReference>
<gene>
    <name evidence="2" type="ORF">FHR72_002661</name>
</gene>
<protein>
    <submittedName>
        <fullName evidence="2">Uncharacterized protein</fullName>
    </submittedName>
</protein>
<keyword evidence="1" id="KW-0732">Signal</keyword>
<feature type="chain" id="PRO_5032320152" evidence="1">
    <location>
        <begin position="28"/>
        <end position="97"/>
    </location>
</feature>
<evidence type="ECO:0000313" key="2">
    <source>
        <dbReference type="EMBL" id="MBB2991177.1"/>
    </source>
</evidence>
<organism evidence="2 3">
    <name type="scientific">Mycolicibacterium iranicum</name>
    <name type="common">Mycobacterium iranicum</name>
    <dbReference type="NCBI Taxonomy" id="912594"/>
    <lineage>
        <taxon>Bacteria</taxon>
        <taxon>Bacillati</taxon>
        <taxon>Actinomycetota</taxon>
        <taxon>Actinomycetes</taxon>
        <taxon>Mycobacteriales</taxon>
        <taxon>Mycobacteriaceae</taxon>
        <taxon>Mycolicibacterium</taxon>
    </lineage>
</organism>
<evidence type="ECO:0000256" key="1">
    <source>
        <dbReference type="SAM" id="SignalP"/>
    </source>
</evidence>